<evidence type="ECO:0000313" key="7">
    <source>
        <dbReference type="Proteomes" id="UP000285092"/>
    </source>
</evidence>
<organism evidence="6 7">
    <name type="scientific">Pelagerythrobacter aerophilus</name>
    <dbReference type="NCBI Taxonomy" id="2306995"/>
    <lineage>
        <taxon>Bacteria</taxon>
        <taxon>Pseudomonadati</taxon>
        <taxon>Pseudomonadota</taxon>
        <taxon>Alphaproteobacteria</taxon>
        <taxon>Sphingomonadales</taxon>
        <taxon>Erythrobacteraceae</taxon>
        <taxon>Pelagerythrobacter</taxon>
    </lineage>
</organism>
<dbReference type="Proteomes" id="UP000285092">
    <property type="component" value="Unassembled WGS sequence"/>
</dbReference>
<name>A0A418NF90_9SPHN</name>
<dbReference type="Gene3D" id="3.40.30.10">
    <property type="entry name" value="Glutaredoxin"/>
    <property type="match status" value="1"/>
</dbReference>
<dbReference type="PROSITE" id="PS51352">
    <property type="entry name" value="THIOREDOXIN_2"/>
    <property type="match status" value="1"/>
</dbReference>
<dbReference type="OrthoDB" id="9780147at2"/>
<evidence type="ECO:0000256" key="3">
    <source>
        <dbReference type="ARBA" id="ARBA00023157"/>
    </source>
</evidence>
<dbReference type="CDD" id="cd03023">
    <property type="entry name" value="DsbA_Com1_like"/>
    <property type="match status" value="1"/>
</dbReference>
<dbReference type="PANTHER" id="PTHR13887">
    <property type="entry name" value="GLUTATHIONE S-TRANSFERASE KAPPA"/>
    <property type="match status" value="1"/>
</dbReference>
<dbReference type="InterPro" id="IPR013766">
    <property type="entry name" value="Thioredoxin_domain"/>
</dbReference>
<keyword evidence="4" id="KW-0676">Redox-active center</keyword>
<dbReference type="EMBL" id="QXFK01000019">
    <property type="protein sequence ID" value="RIV75904.1"/>
    <property type="molecule type" value="Genomic_DNA"/>
</dbReference>
<dbReference type="AlphaFoldDB" id="A0A418NF90"/>
<keyword evidence="7" id="KW-1185">Reference proteome</keyword>
<proteinExistence type="predicted"/>
<dbReference type="InterPro" id="IPR041205">
    <property type="entry name" value="ScsC_N"/>
</dbReference>
<accession>A0A418NF90</accession>
<dbReference type="RefSeq" id="WP_119514827.1">
    <property type="nucleotide sequence ID" value="NZ_QXFK01000019.1"/>
</dbReference>
<comment type="caution">
    <text evidence="6">The sequence shown here is derived from an EMBL/GenBank/DDBJ whole genome shotgun (WGS) entry which is preliminary data.</text>
</comment>
<dbReference type="GO" id="GO:0015036">
    <property type="term" value="F:disulfide oxidoreductase activity"/>
    <property type="evidence" value="ECO:0007669"/>
    <property type="project" value="UniProtKB-ARBA"/>
</dbReference>
<dbReference type="Pfam" id="PF18312">
    <property type="entry name" value="ScsC_N"/>
    <property type="match status" value="1"/>
</dbReference>
<evidence type="ECO:0000259" key="5">
    <source>
        <dbReference type="PROSITE" id="PS51352"/>
    </source>
</evidence>
<dbReference type="InterPro" id="IPR017937">
    <property type="entry name" value="Thioredoxin_CS"/>
</dbReference>
<keyword evidence="1" id="KW-0732">Signal</keyword>
<evidence type="ECO:0000313" key="6">
    <source>
        <dbReference type="EMBL" id="RIV75904.1"/>
    </source>
</evidence>
<sequence length="232" mass="25003">MTIRHYLLVALLALVFGFAGAAVWSLSGLGDKHTRAYLLDNPELLPEMADRYQAKQAEERLAQVADEVQVPFPGAVLGNPDGAVTLVEFTDYGCTYCKMSQPEVARLIEQNPDLRVVIREWPIFQGSEEAARMALAAARQGKYEAFHDAMFVLGPPSAASIEKAAQAVELDMDTARRFAASDEASRELAKNMGLAEKLGFSGTPSWVIGGRVLQGAIGYDALQDAVAAARGS</sequence>
<dbReference type="PANTHER" id="PTHR13887:SF14">
    <property type="entry name" value="DISULFIDE BOND FORMATION PROTEIN D"/>
    <property type="match status" value="1"/>
</dbReference>
<dbReference type="InterPro" id="IPR036249">
    <property type="entry name" value="Thioredoxin-like_sf"/>
</dbReference>
<keyword evidence="2" id="KW-0560">Oxidoreductase</keyword>
<protein>
    <submittedName>
        <fullName evidence="6">DsbA family protein</fullName>
    </submittedName>
</protein>
<keyword evidence="3" id="KW-1015">Disulfide bond</keyword>
<feature type="domain" description="Thioredoxin" evidence="5">
    <location>
        <begin position="39"/>
        <end position="231"/>
    </location>
</feature>
<dbReference type="SUPFAM" id="SSF52833">
    <property type="entry name" value="Thioredoxin-like"/>
    <property type="match status" value="1"/>
</dbReference>
<dbReference type="PROSITE" id="PS00194">
    <property type="entry name" value="THIOREDOXIN_1"/>
    <property type="match status" value="1"/>
</dbReference>
<dbReference type="Pfam" id="PF01323">
    <property type="entry name" value="DSBA"/>
    <property type="match status" value="1"/>
</dbReference>
<evidence type="ECO:0000256" key="4">
    <source>
        <dbReference type="ARBA" id="ARBA00023284"/>
    </source>
</evidence>
<evidence type="ECO:0000256" key="2">
    <source>
        <dbReference type="ARBA" id="ARBA00023002"/>
    </source>
</evidence>
<evidence type="ECO:0000256" key="1">
    <source>
        <dbReference type="ARBA" id="ARBA00022729"/>
    </source>
</evidence>
<reference evidence="6 7" key="1">
    <citation type="submission" date="2018-08" db="EMBL/GenBank/DDBJ databases">
        <title>Altererythrobacter sp.Ery1 and Ery12, the genome sequencing of novel strains in genus Alterythrobacter.</title>
        <authorList>
            <person name="Cheng H."/>
            <person name="Wu Y.-H."/>
            <person name="Fang C."/>
            <person name="Xu X.-W."/>
        </authorList>
    </citation>
    <scope>NUCLEOTIDE SEQUENCE [LARGE SCALE GENOMIC DNA]</scope>
    <source>
        <strain evidence="6 7">Ery1</strain>
    </source>
</reference>
<dbReference type="InterPro" id="IPR001853">
    <property type="entry name" value="DSBA-like_thioredoxin_dom"/>
</dbReference>
<gene>
    <name evidence="6" type="ORF">D2V04_16745</name>
</gene>